<evidence type="ECO:0000313" key="2">
    <source>
        <dbReference type="Proteomes" id="UP000239866"/>
    </source>
</evidence>
<proteinExistence type="predicted"/>
<protein>
    <submittedName>
        <fullName evidence="1">Uncharacterized protein</fullName>
    </submittedName>
</protein>
<dbReference type="AlphaFoldDB" id="A0A2T1K4N9"/>
<evidence type="ECO:0000313" key="1">
    <source>
        <dbReference type="EMBL" id="PSF05057.1"/>
    </source>
</evidence>
<gene>
    <name evidence="1" type="ORF">C7H09_15740</name>
</gene>
<name>A0A2T1K4N9_9GAMM</name>
<organism evidence="1 2">
    <name type="scientific">Marinobacter fuscus</name>
    <dbReference type="NCBI Taxonomy" id="2109942"/>
    <lineage>
        <taxon>Bacteria</taxon>
        <taxon>Pseudomonadati</taxon>
        <taxon>Pseudomonadota</taxon>
        <taxon>Gammaproteobacteria</taxon>
        <taxon>Pseudomonadales</taxon>
        <taxon>Marinobacteraceae</taxon>
        <taxon>Marinobacter</taxon>
    </lineage>
</organism>
<keyword evidence="2" id="KW-1185">Reference proteome</keyword>
<reference evidence="1 2" key="1">
    <citation type="submission" date="2018-03" db="EMBL/GenBank/DDBJ databases">
        <title>Marinobacter brunus sp. nov., a marine bacterium of Gamma-proteobacteria isolated from the surface seawater of the South China Sea.</title>
        <authorList>
            <person name="Cheng H."/>
            <person name="Wu Y.-H."/>
            <person name="Xamxidin M."/>
            <person name="Xu X.-W."/>
        </authorList>
    </citation>
    <scope>NUCLEOTIDE SEQUENCE [LARGE SCALE GENOMIC DNA]</scope>
    <source>
        <strain evidence="1 2">NH169-3</strain>
    </source>
</reference>
<sequence length="151" mass="17577">MKTIENTSFFGSLFPATNASYDMTQIRLTLDGKVVINFFIFQITIQVLQKFSNHRYLVGLIGCVLPENVIFTFIPGCNNLTKAGFNQWLTRGGRTGHPFRKRKTTMRVRIDRRRFHFVIRRFANDFHIDKGLSMIAQAAFNPRKEQNIIFL</sequence>
<comment type="caution">
    <text evidence="1">The sequence shown here is derived from an EMBL/GenBank/DDBJ whole genome shotgun (WGS) entry which is preliminary data.</text>
</comment>
<accession>A0A2T1K4N9</accession>
<dbReference type="Proteomes" id="UP000239866">
    <property type="component" value="Unassembled WGS sequence"/>
</dbReference>
<dbReference type="EMBL" id="PXNP01000104">
    <property type="protein sequence ID" value="PSF05057.1"/>
    <property type="molecule type" value="Genomic_DNA"/>
</dbReference>